<evidence type="ECO:0000313" key="15">
    <source>
        <dbReference type="Proteomes" id="UP000827092"/>
    </source>
</evidence>
<feature type="region of interest" description="Disordered" evidence="12">
    <location>
        <begin position="27"/>
        <end position="92"/>
    </location>
</feature>
<evidence type="ECO:0000256" key="11">
    <source>
        <dbReference type="SAM" id="Coils"/>
    </source>
</evidence>
<evidence type="ECO:0000256" key="2">
    <source>
        <dbReference type="ARBA" id="ARBA00022454"/>
    </source>
</evidence>
<evidence type="ECO:0000256" key="8">
    <source>
        <dbReference type="ARBA" id="ARBA00023306"/>
    </source>
</evidence>
<reference evidence="14 15" key="1">
    <citation type="journal article" date="2022" name="Nat. Ecol. Evol.">
        <title>A masculinizing supergene underlies an exaggerated male reproductive morph in a spider.</title>
        <authorList>
            <person name="Hendrickx F."/>
            <person name="De Corte Z."/>
            <person name="Sonet G."/>
            <person name="Van Belleghem S.M."/>
            <person name="Kostlbacher S."/>
            <person name="Vangestel C."/>
        </authorList>
    </citation>
    <scope>NUCLEOTIDE SEQUENCE [LARGE SCALE GENOMIC DNA]</scope>
    <source>
        <strain evidence="14">W744_W776</strain>
    </source>
</reference>
<dbReference type="InterPro" id="IPR005550">
    <property type="entry name" value="Kinetochore_Ndc80"/>
</dbReference>
<evidence type="ECO:0000259" key="13">
    <source>
        <dbReference type="Pfam" id="PF03801"/>
    </source>
</evidence>
<proteinExistence type="inferred from homology"/>
<gene>
    <name evidence="14" type="ORF">JTE90_024840</name>
</gene>
<evidence type="ECO:0000256" key="5">
    <source>
        <dbReference type="ARBA" id="ARBA00022838"/>
    </source>
</evidence>
<keyword evidence="8 10" id="KW-0131">Cell cycle</keyword>
<evidence type="ECO:0000256" key="7">
    <source>
        <dbReference type="ARBA" id="ARBA00023242"/>
    </source>
</evidence>
<keyword evidence="3 10" id="KW-0132">Cell division</keyword>
<dbReference type="Gene3D" id="1.10.418.30">
    <property type="entry name" value="Ncd80 complex, Ncd80 subunit"/>
    <property type="match status" value="1"/>
</dbReference>
<keyword evidence="4 10" id="KW-0498">Mitosis</keyword>
<dbReference type="Proteomes" id="UP000827092">
    <property type="component" value="Unassembled WGS sequence"/>
</dbReference>
<organism evidence="14 15">
    <name type="scientific">Oedothorax gibbosus</name>
    <dbReference type="NCBI Taxonomy" id="931172"/>
    <lineage>
        <taxon>Eukaryota</taxon>
        <taxon>Metazoa</taxon>
        <taxon>Ecdysozoa</taxon>
        <taxon>Arthropoda</taxon>
        <taxon>Chelicerata</taxon>
        <taxon>Arachnida</taxon>
        <taxon>Araneae</taxon>
        <taxon>Araneomorphae</taxon>
        <taxon>Entelegynae</taxon>
        <taxon>Araneoidea</taxon>
        <taxon>Linyphiidae</taxon>
        <taxon>Erigoninae</taxon>
        <taxon>Oedothorax</taxon>
    </lineage>
</organism>
<dbReference type="EMBL" id="JAFNEN010000674">
    <property type="protein sequence ID" value="KAG8178718.1"/>
    <property type="molecule type" value="Genomic_DNA"/>
</dbReference>
<evidence type="ECO:0000256" key="4">
    <source>
        <dbReference type="ARBA" id="ARBA00022776"/>
    </source>
</evidence>
<feature type="coiled-coil region" evidence="11">
    <location>
        <begin position="506"/>
        <end position="560"/>
    </location>
</feature>
<comment type="similarity">
    <text evidence="1 10">Belongs to the NDC80/HEC1 family.</text>
</comment>
<feature type="domain" description="Kinetochore protein Ndc80 CH" evidence="13">
    <location>
        <begin position="63"/>
        <end position="198"/>
    </location>
</feature>
<keyword evidence="5 10" id="KW-0995">Kinetochore</keyword>
<evidence type="ECO:0000313" key="14">
    <source>
        <dbReference type="EMBL" id="KAG8178718.1"/>
    </source>
</evidence>
<keyword evidence="2 10" id="KW-0158">Chromosome</keyword>
<feature type="compositionally biased region" description="Low complexity" evidence="12">
    <location>
        <begin position="47"/>
        <end position="58"/>
    </location>
</feature>
<evidence type="ECO:0000256" key="6">
    <source>
        <dbReference type="ARBA" id="ARBA00023054"/>
    </source>
</evidence>
<dbReference type="GO" id="GO:0031262">
    <property type="term" value="C:Ndc80 complex"/>
    <property type="evidence" value="ECO:0007669"/>
    <property type="project" value="UniProtKB-UniRule"/>
</dbReference>
<evidence type="ECO:0000256" key="12">
    <source>
        <dbReference type="SAM" id="MobiDB-lite"/>
    </source>
</evidence>
<accession>A0AAV6U4H8</accession>
<evidence type="ECO:0000256" key="1">
    <source>
        <dbReference type="ARBA" id="ARBA00007050"/>
    </source>
</evidence>
<evidence type="ECO:0000256" key="9">
    <source>
        <dbReference type="ARBA" id="ARBA00023328"/>
    </source>
</evidence>
<dbReference type="PANTHER" id="PTHR10643">
    <property type="entry name" value="KINETOCHORE PROTEIN NDC80"/>
    <property type="match status" value="1"/>
</dbReference>
<dbReference type="AlphaFoldDB" id="A0AAV6U4H8"/>
<comment type="caution">
    <text evidence="14">The sequence shown here is derived from an EMBL/GenBank/DDBJ whole genome shotgun (WGS) entry which is preliminary data.</text>
</comment>
<dbReference type="GO" id="GO:0051301">
    <property type="term" value="P:cell division"/>
    <property type="evidence" value="ECO:0007669"/>
    <property type="project" value="UniProtKB-UniRule"/>
</dbReference>
<feature type="compositionally biased region" description="Polar residues" evidence="12">
    <location>
        <begin position="71"/>
        <end position="80"/>
    </location>
</feature>
<feature type="coiled-coil region" evidence="11">
    <location>
        <begin position="257"/>
        <end position="284"/>
    </location>
</feature>
<sequence>MNFRASLCRSESKARIPLSTNPGRCSLQNENLGLKRPRSSSLEFRARASGSASKSGRSSSEERKSLLFPGRNTNRRSSINLDGGKAFKDTRPLNDKNYQKKKLTELIEFLTENNYQNPPNPQRLLQPSKKDFENIFQFLVSFFEPTFEVKKLEEDGPRLLKYLCYPFIPSKSAFTYVARTNIKDLLGVLFYLMDLAKFEVNFDEDSFFHNPEAERHDEQAILSEYIFTSYFHEREKDEEEEKEIFAKLIKSRYPYNYDELQEKKEVLAQELEHLQSEVDHYNELKVKSQKLDVENQEFEKFFNDMKQHKKKKEDICQKLADEVAMKESELQKLQDVLSQKQSLYDAQGFDGKRELSYFEAKKKELVETLEAKRVEYRRALDVQGEAEIQHRQAIDKNTAICETFNNLYSSTTDAAQNLLNPLLKLKDSQVKAFCASMRLEFPDCRLHPSQKTEDVKKLRASLEGVKRQVDSSALIFKGLLATQNHKMHELKMKQSELAINLKMVASEESQKERDLASKEKQALEEIKSDESEINEMIQKLEVLQSERIKNEEEYAAMKEELCKAEEREKESKIKLHEYLIYQDKLFKKFAKDIEDLKHQCQKSGERIADALEEAENER</sequence>
<dbReference type="InterPro" id="IPR055260">
    <property type="entry name" value="Ndc80_CH"/>
</dbReference>
<dbReference type="GO" id="GO:0005634">
    <property type="term" value="C:nucleus"/>
    <property type="evidence" value="ECO:0007669"/>
    <property type="project" value="UniProtKB-SubCell"/>
</dbReference>
<comment type="subcellular location">
    <subcellularLocation>
        <location evidence="10">Chromosome</location>
        <location evidence="10">Centromere</location>
        <location evidence="10">Kinetochore</location>
    </subcellularLocation>
    <subcellularLocation>
        <location evidence="10">Nucleus</location>
    </subcellularLocation>
</comment>
<dbReference type="InterPro" id="IPR038273">
    <property type="entry name" value="Ndc80_sf"/>
</dbReference>
<dbReference type="GO" id="GO:0051315">
    <property type="term" value="P:attachment of mitotic spindle microtubules to kinetochore"/>
    <property type="evidence" value="ECO:0007669"/>
    <property type="project" value="UniProtKB-UniRule"/>
</dbReference>
<keyword evidence="7 10" id="KW-0539">Nucleus</keyword>
<protein>
    <recommendedName>
        <fullName evidence="10">Kinetochore protein NDC80</fullName>
    </recommendedName>
</protein>
<dbReference type="PANTHER" id="PTHR10643:SF2">
    <property type="entry name" value="KINETOCHORE PROTEIN NDC80 HOMOLOG"/>
    <property type="match status" value="1"/>
</dbReference>
<comment type="subunit">
    <text evidence="10">Component of the NDC80 complex.</text>
</comment>
<evidence type="ECO:0000256" key="3">
    <source>
        <dbReference type="ARBA" id="ARBA00022618"/>
    </source>
</evidence>
<keyword evidence="15" id="KW-1185">Reference proteome</keyword>
<name>A0AAV6U4H8_9ARAC</name>
<keyword evidence="9 10" id="KW-0137">Centromere</keyword>
<evidence type="ECO:0000256" key="10">
    <source>
        <dbReference type="RuleBase" id="RU368072"/>
    </source>
</evidence>
<keyword evidence="6 11" id="KW-0175">Coiled coil</keyword>
<dbReference type="Pfam" id="PF03801">
    <property type="entry name" value="Ndc80_HEC"/>
    <property type="match status" value="1"/>
</dbReference>
<comment type="function">
    <text evidence="10">Acts as a component of the essential kinetochore-associated NDC80 complex, which is required for chromosome segregation and spindle checkpoint activity.</text>
</comment>